<dbReference type="InterPro" id="IPR007694">
    <property type="entry name" value="DNA_helicase_DnaB-like_C"/>
</dbReference>
<comment type="catalytic activity">
    <reaction evidence="10 12">
        <text>ATP + H2O = ADP + phosphate + H(+)</text>
        <dbReference type="Rhea" id="RHEA:13065"/>
        <dbReference type="ChEBI" id="CHEBI:15377"/>
        <dbReference type="ChEBI" id="CHEBI:15378"/>
        <dbReference type="ChEBI" id="CHEBI:30616"/>
        <dbReference type="ChEBI" id="CHEBI:43474"/>
        <dbReference type="ChEBI" id="CHEBI:456216"/>
        <dbReference type="EC" id="5.6.2.3"/>
    </reaction>
</comment>
<dbReference type="FunFam" id="1.10.860.10:FF:000001">
    <property type="entry name" value="Replicative DNA helicase"/>
    <property type="match status" value="1"/>
</dbReference>
<keyword evidence="9" id="KW-0413">Isomerase</keyword>
<evidence type="ECO:0000256" key="4">
    <source>
        <dbReference type="ARBA" id="ARBA00022741"/>
    </source>
</evidence>
<dbReference type="FunFam" id="3.40.50.300:FF:000076">
    <property type="entry name" value="Replicative DNA helicase"/>
    <property type="match status" value="1"/>
</dbReference>
<dbReference type="InParanoid" id="B2A450"/>
<keyword evidence="6 12" id="KW-0347">Helicase</keyword>
<dbReference type="Gene3D" id="1.10.860.10">
    <property type="entry name" value="DNAb Helicase, Chain A"/>
    <property type="match status" value="1"/>
</dbReference>
<dbReference type="Pfam" id="PF03796">
    <property type="entry name" value="DnaB_C"/>
    <property type="match status" value="1"/>
</dbReference>
<dbReference type="GO" id="GO:0003677">
    <property type="term" value="F:DNA binding"/>
    <property type="evidence" value="ECO:0007669"/>
    <property type="project" value="UniProtKB-UniRule"/>
</dbReference>
<dbReference type="AlphaFoldDB" id="B2A450"/>
<reference evidence="14 15" key="2">
    <citation type="journal article" date="2011" name="J. Bacteriol.">
        <title>Complete genome sequence of the anaerobic, halophilic alkalithermophile Natranaerobius thermophilus JW/NM-WN-LF.</title>
        <authorList>
            <person name="Zhao B."/>
            <person name="Mesbah N.M."/>
            <person name="Dalin E."/>
            <person name="Goodwin L."/>
            <person name="Nolan M."/>
            <person name="Pitluck S."/>
            <person name="Chertkov O."/>
            <person name="Brettin T.S."/>
            <person name="Han J."/>
            <person name="Larimer F.W."/>
            <person name="Land M.L."/>
            <person name="Hauser L."/>
            <person name="Kyrpides N."/>
            <person name="Wiegel J."/>
        </authorList>
    </citation>
    <scope>NUCLEOTIDE SEQUENCE [LARGE SCALE GENOMIC DNA]</scope>
    <source>
        <strain evidence="15">ATCC BAA-1301 / DSM 18059 / JW/NM-WN-LF</strain>
    </source>
</reference>
<dbReference type="RefSeq" id="WP_012449288.1">
    <property type="nucleotide sequence ID" value="NC_010718.1"/>
</dbReference>
<protein>
    <recommendedName>
        <fullName evidence="11 12">Replicative DNA helicase</fullName>
        <ecNumber evidence="11 12">5.6.2.3</ecNumber>
    </recommendedName>
</protein>
<gene>
    <name evidence="14" type="ordered locus">Nther_2910</name>
</gene>
<reference evidence="14 15" key="1">
    <citation type="submission" date="2008-04" db="EMBL/GenBank/DDBJ databases">
        <title>Complete sequence of chromosome of Natranaerobius thermophilus JW/NM-WN-LF.</title>
        <authorList>
            <consortium name="US DOE Joint Genome Institute"/>
            <person name="Copeland A."/>
            <person name="Lucas S."/>
            <person name="Lapidus A."/>
            <person name="Glavina del Rio T."/>
            <person name="Dalin E."/>
            <person name="Tice H."/>
            <person name="Bruce D."/>
            <person name="Goodwin L."/>
            <person name="Pitluck S."/>
            <person name="Chertkov O."/>
            <person name="Brettin T."/>
            <person name="Detter J.C."/>
            <person name="Han C."/>
            <person name="Kuske C.R."/>
            <person name="Schmutz J."/>
            <person name="Larimer F."/>
            <person name="Land M."/>
            <person name="Hauser L."/>
            <person name="Kyrpides N."/>
            <person name="Lykidis A."/>
            <person name="Mesbah N.M."/>
            <person name="Wiegel J."/>
        </authorList>
    </citation>
    <scope>NUCLEOTIDE SEQUENCE [LARGE SCALE GENOMIC DNA]</scope>
    <source>
        <strain evidence="15">ATCC BAA-1301 / DSM 18059 / JW/NM-WN-LF</strain>
    </source>
</reference>
<dbReference type="PROSITE" id="PS51199">
    <property type="entry name" value="SF4_HELICASE"/>
    <property type="match status" value="1"/>
</dbReference>
<dbReference type="HOGENOM" id="CLU_005373_0_0_9"/>
<organism evidence="14 15">
    <name type="scientific">Natranaerobius thermophilus (strain ATCC BAA-1301 / DSM 18059 / JW/NM-WN-LF)</name>
    <dbReference type="NCBI Taxonomy" id="457570"/>
    <lineage>
        <taxon>Bacteria</taxon>
        <taxon>Bacillati</taxon>
        <taxon>Bacillota</taxon>
        <taxon>Clostridia</taxon>
        <taxon>Natranaerobiales</taxon>
        <taxon>Natranaerobiaceae</taxon>
        <taxon>Natranaerobius</taxon>
    </lineage>
</organism>
<dbReference type="InterPro" id="IPR007692">
    <property type="entry name" value="DNA_helicase_DnaB"/>
</dbReference>
<evidence type="ECO:0000313" key="14">
    <source>
        <dbReference type="EMBL" id="ACB86456.1"/>
    </source>
</evidence>
<keyword evidence="15" id="KW-1185">Reference proteome</keyword>
<accession>B2A450</accession>
<evidence type="ECO:0000256" key="7">
    <source>
        <dbReference type="ARBA" id="ARBA00022840"/>
    </source>
</evidence>
<dbReference type="EC" id="5.6.2.3" evidence="11 12"/>
<dbReference type="FunCoup" id="B2A450">
    <property type="interactions" value="323"/>
</dbReference>
<comment type="function">
    <text evidence="12">The main replicative DNA helicase, it participates in initiation and elongation during chromosome replication. Travels ahead of the DNA replisome, separating dsDNA into templates for DNA synthesis. A processive ATP-dependent 5'-3' DNA helicase it has DNA-dependent ATPase activity.</text>
</comment>
<evidence type="ECO:0000259" key="13">
    <source>
        <dbReference type="PROSITE" id="PS51199"/>
    </source>
</evidence>
<evidence type="ECO:0000256" key="1">
    <source>
        <dbReference type="ARBA" id="ARBA00008428"/>
    </source>
</evidence>
<dbReference type="NCBIfam" id="NF004384">
    <property type="entry name" value="PRK05748.1"/>
    <property type="match status" value="1"/>
</dbReference>
<dbReference type="GO" id="GO:0043139">
    <property type="term" value="F:5'-3' DNA helicase activity"/>
    <property type="evidence" value="ECO:0007669"/>
    <property type="project" value="UniProtKB-EC"/>
</dbReference>
<evidence type="ECO:0000256" key="11">
    <source>
        <dbReference type="NCBIfam" id="TIGR00665"/>
    </source>
</evidence>
<evidence type="ECO:0000256" key="9">
    <source>
        <dbReference type="ARBA" id="ARBA00023235"/>
    </source>
</evidence>
<dbReference type="GO" id="GO:0005524">
    <property type="term" value="F:ATP binding"/>
    <property type="evidence" value="ECO:0007669"/>
    <property type="project" value="UniProtKB-UniRule"/>
</dbReference>
<dbReference type="Proteomes" id="UP000001683">
    <property type="component" value="Chromosome"/>
</dbReference>
<evidence type="ECO:0000256" key="6">
    <source>
        <dbReference type="ARBA" id="ARBA00022806"/>
    </source>
</evidence>
<dbReference type="NCBIfam" id="TIGR00665">
    <property type="entry name" value="DnaB"/>
    <property type="match status" value="1"/>
</dbReference>
<evidence type="ECO:0000256" key="5">
    <source>
        <dbReference type="ARBA" id="ARBA00022801"/>
    </source>
</evidence>
<dbReference type="InterPro" id="IPR016136">
    <property type="entry name" value="DNA_helicase_N/primase_C"/>
</dbReference>
<dbReference type="PANTHER" id="PTHR30153:SF2">
    <property type="entry name" value="REPLICATIVE DNA HELICASE"/>
    <property type="match status" value="1"/>
</dbReference>
<dbReference type="SMART" id="SM00382">
    <property type="entry name" value="AAA"/>
    <property type="match status" value="1"/>
</dbReference>
<dbReference type="InterPro" id="IPR027417">
    <property type="entry name" value="P-loop_NTPase"/>
</dbReference>
<dbReference type="eggNOG" id="COG0305">
    <property type="taxonomic scope" value="Bacteria"/>
</dbReference>
<dbReference type="GO" id="GO:0016887">
    <property type="term" value="F:ATP hydrolysis activity"/>
    <property type="evidence" value="ECO:0007669"/>
    <property type="project" value="RHEA"/>
</dbReference>
<dbReference type="GO" id="GO:0005829">
    <property type="term" value="C:cytosol"/>
    <property type="evidence" value="ECO:0007669"/>
    <property type="project" value="TreeGrafter"/>
</dbReference>
<dbReference type="InterPro" id="IPR007693">
    <property type="entry name" value="DNA_helicase_DnaB-like_N"/>
</dbReference>
<keyword evidence="4 12" id="KW-0547">Nucleotide-binding</keyword>
<evidence type="ECO:0000256" key="3">
    <source>
        <dbReference type="ARBA" id="ARBA00022705"/>
    </source>
</evidence>
<proteinExistence type="inferred from homology"/>
<dbReference type="GO" id="GO:0042802">
    <property type="term" value="F:identical protein binding"/>
    <property type="evidence" value="ECO:0007669"/>
    <property type="project" value="UniProtKB-ARBA"/>
</dbReference>
<feature type="domain" description="SF4 helicase" evidence="13">
    <location>
        <begin position="178"/>
        <end position="443"/>
    </location>
</feature>
<comment type="similarity">
    <text evidence="1 12">Belongs to the helicase family. DnaB subfamily.</text>
</comment>
<dbReference type="CDD" id="cd00984">
    <property type="entry name" value="DnaB_C"/>
    <property type="match status" value="1"/>
</dbReference>
<keyword evidence="3 12" id="KW-0235">DNA replication</keyword>
<sequence>MAGITDRIPPQNIEAEQSVLGAMLLDGEAISSVTEFLRPGDFYKEAHEKIFRAVVSLAENNEPVDLVTLSEQLRNEGLLEEVGGASYLADLANAVPTAAHVHYYAKIVEEKSLLRQLISASTKIVSMSYEDPDEVDKILDEAEKLIFEVSQKTTTQDFVPVKEILMETFDNIENLYHNQGNVTGLPTGFIDLDQRLSGFQPSDLIILAARPSMGKTTLALNMAQHVSIRESRPVAIFSLEMSKDQLVQRMLCAEANIDAHRLRTGDLTSEDWPKLTKAIGPISEAPIFIDDTASISVMEMRAKARRLKAEHGLEAIFIDYLQLMQGHQNPENRQQEISQISRSLKSLAKELNVPVIALSQLSRAVEQRQDKRPMLSDLLESGGIEANADVVLFIYRDGYYNSESEKPNIAEVIVAKQRNGPVGTVELFFKNDFNKFLNTEYRYDEQVE</sequence>
<keyword evidence="5 12" id="KW-0378">Hydrolase</keyword>
<dbReference type="KEGG" id="nth:Nther_2910"/>
<dbReference type="STRING" id="457570.Nther_2910"/>
<dbReference type="Gene3D" id="3.40.50.300">
    <property type="entry name" value="P-loop containing nucleotide triphosphate hydrolases"/>
    <property type="match status" value="1"/>
</dbReference>
<evidence type="ECO:0000256" key="10">
    <source>
        <dbReference type="ARBA" id="ARBA00048954"/>
    </source>
</evidence>
<keyword evidence="8 12" id="KW-0238">DNA-binding</keyword>
<evidence type="ECO:0000256" key="8">
    <source>
        <dbReference type="ARBA" id="ARBA00023125"/>
    </source>
</evidence>
<keyword evidence="2 12" id="KW-0639">Primosome</keyword>
<evidence type="ECO:0000313" key="15">
    <source>
        <dbReference type="Proteomes" id="UP000001683"/>
    </source>
</evidence>
<dbReference type="InterPro" id="IPR036185">
    <property type="entry name" value="DNA_heli_DnaB-like_N_sf"/>
</dbReference>
<dbReference type="PANTHER" id="PTHR30153">
    <property type="entry name" value="REPLICATIVE DNA HELICASE DNAB"/>
    <property type="match status" value="1"/>
</dbReference>
<dbReference type="SUPFAM" id="SSF52540">
    <property type="entry name" value="P-loop containing nucleoside triphosphate hydrolases"/>
    <property type="match status" value="1"/>
</dbReference>
<dbReference type="GO" id="GO:1990077">
    <property type="term" value="C:primosome complex"/>
    <property type="evidence" value="ECO:0007669"/>
    <property type="project" value="UniProtKB-UniRule"/>
</dbReference>
<dbReference type="SUPFAM" id="SSF48024">
    <property type="entry name" value="N-terminal domain of DnaB helicase"/>
    <property type="match status" value="1"/>
</dbReference>
<dbReference type="EMBL" id="CP001034">
    <property type="protein sequence ID" value="ACB86456.1"/>
    <property type="molecule type" value="Genomic_DNA"/>
</dbReference>
<dbReference type="InterPro" id="IPR003593">
    <property type="entry name" value="AAA+_ATPase"/>
</dbReference>
<name>B2A450_NATTJ</name>
<dbReference type="Pfam" id="PF00772">
    <property type="entry name" value="DnaB"/>
    <property type="match status" value="1"/>
</dbReference>
<dbReference type="GO" id="GO:0006269">
    <property type="term" value="P:DNA replication, synthesis of primer"/>
    <property type="evidence" value="ECO:0007669"/>
    <property type="project" value="UniProtKB-UniRule"/>
</dbReference>
<evidence type="ECO:0000256" key="2">
    <source>
        <dbReference type="ARBA" id="ARBA00022515"/>
    </source>
</evidence>
<keyword evidence="7 12" id="KW-0067">ATP-binding</keyword>
<evidence type="ECO:0000256" key="12">
    <source>
        <dbReference type="RuleBase" id="RU362085"/>
    </source>
</evidence>